<protein>
    <submittedName>
        <fullName evidence="2">Uncharacterized protein</fullName>
    </submittedName>
</protein>
<proteinExistence type="predicted"/>
<evidence type="ECO:0000313" key="2">
    <source>
        <dbReference type="EMBL" id="MBB3147291.1"/>
    </source>
</evidence>
<gene>
    <name evidence="2" type="ORF">FHS21_003707</name>
</gene>
<feature type="region of interest" description="Disordered" evidence="1">
    <location>
        <begin position="1"/>
        <end position="23"/>
    </location>
</feature>
<organism evidence="2 3">
    <name type="scientific">Phyllobacterium trifolii</name>
    <dbReference type="NCBI Taxonomy" id="300193"/>
    <lineage>
        <taxon>Bacteria</taxon>
        <taxon>Pseudomonadati</taxon>
        <taxon>Pseudomonadota</taxon>
        <taxon>Alphaproteobacteria</taxon>
        <taxon>Hyphomicrobiales</taxon>
        <taxon>Phyllobacteriaceae</taxon>
        <taxon>Phyllobacterium</taxon>
    </lineage>
</organism>
<reference evidence="2 3" key="1">
    <citation type="submission" date="2020-08" db="EMBL/GenBank/DDBJ databases">
        <title>Genomic Encyclopedia of Type Strains, Phase III (KMG-III): the genomes of soil and plant-associated and newly described type strains.</title>
        <authorList>
            <person name="Whitman W."/>
        </authorList>
    </citation>
    <scope>NUCLEOTIDE SEQUENCE [LARGE SCALE GENOMIC DNA]</scope>
    <source>
        <strain evidence="2 3">CECT 7015</strain>
    </source>
</reference>
<evidence type="ECO:0000313" key="3">
    <source>
        <dbReference type="Proteomes" id="UP000554520"/>
    </source>
</evidence>
<evidence type="ECO:0000256" key="1">
    <source>
        <dbReference type="SAM" id="MobiDB-lite"/>
    </source>
</evidence>
<keyword evidence="3" id="KW-1185">Reference proteome</keyword>
<accession>A0A839UF13</accession>
<dbReference type="AlphaFoldDB" id="A0A839UF13"/>
<name>A0A839UF13_9HYPH</name>
<comment type="caution">
    <text evidence="2">The sequence shown here is derived from an EMBL/GenBank/DDBJ whole genome shotgun (WGS) entry which is preliminary data.</text>
</comment>
<dbReference type="EMBL" id="JACHXN010000011">
    <property type="protein sequence ID" value="MBB3147291.1"/>
    <property type="molecule type" value="Genomic_DNA"/>
</dbReference>
<sequence>MSKEHGYPLASIRGKPMQREESGKVISQMVLAATSSLHVNRPTGSATVSSIRASQQIVISLSHPGPT</sequence>
<dbReference type="Proteomes" id="UP000554520">
    <property type="component" value="Unassembled WGS sequence"/>
</dbReference>